<keyword evidence="6 11" id="KW-0223">Dioxygenase</keyword>
<dbReference type="InterPro" id="IPR011051">
    <property type="entry name" value="RmlC_Cupin_sf"/>
</dbReference>
<dbReference type="SUPFAM" id="SSF51182">
    <property type="entry name" value="RmlC-like cupins"/>
    <property type="match status" value="1"/>
</dbReference>
<dbReference type="EC" id="1.13.11.20" evidence="3 11"/>
<dbReference type="Pfam" id="PF05995">
    <property type="entry name" value="CDO_I"/>
    <property type="match status" value="1"/>
</dbReference>
<dbReference type="GO" id="GO:0042412">
    <property type="term" value="P:taurine biosynthetic process"/>
    <property type="evidence" value="ECO:0007669"/>
    <property type="project" value="UniProtKB-UniRule"/>
</dbReference>
<comment type="pathway">
    <text evidence="1 11">Organosulfur biosynthesis; taurine biosynthesis; hypotaurine from L-cysteine: step 1/2.</text>
</comment>
<dbReference type="Gene3D" id="2.60.120.10">
    <property type="entry name" value="Jelly Rolls"/>
    <property type="match status" value="1"/>
</dbReference>
<dbReference type="RefSeq" id="XP_055876103.1">
    <property type="nucleotide sequence ID" value="XM_056020128.1"/>
</dbReference>
<evidence type="ECO:0000256" key="6">
    <source>
        <dbReference type="ARBA" id="ARBA00022964"/>
    </source>
</evidence>
<feature type="binding site" evidence="10">
    <location>
        <position position="79"/>
    </location>
    <ligand>
        <name>Fe cation</name>
        <dbReference type="ChEBI" id="CHEBI:24875"/>
        <note>catalytic</note>
    </ligand>
</feature>
<dbReference type="PANTHER" id="PTHR12918">
    <property type="entry name" value="CYSTEINE DIOXYGENASE"/>
    <property type="match status" value="1"/>
</dbReference>
<evidence type="ECO:0000256" key="10">
    <source>
        <dbReference type="PIRSR" id="PIRSR610300-51"/>
    </source>
</evidence>
<dbReference type="Proteomes" id="UP001165740">
    <property type="component" value="Chromosome 1"/>
</dbReference>
<keyword evidence="12" id="KW-1185">Reference proteome</keyword>
<keyword evidence="7 11" id="KW-0560">Oxidoreductase</keyword>
<dbReference type="InterPro" id="IPR014710">
    <property type="entry name" value="RmlC-like_jellyroll"/>
</dbReference>
<keyword evidence="4 10" id="KW-0479">Metal-binding</keyword>
<evidence type="ECO:0000256" key="5">
    <source>
        <dbReference type="ARBA" id="ARBA00022784"/>
    </source>
</evidence>
<evidence type="ECO:0000256" key="4">
    <source>
        <dbReference type="ARBA" id="ARBA00022723"/>
    </source>
</evidence>
<evidence type="ECO:0000256" key="11">
    <source>
        <dbReference type="RuleBase" id="RU366010"/>
    </source>
</evidence>
<evidence type="ECO:0000313" key="13">
    <source>
        <dbReference type="RefSeq" id="XP_055876103.1"/>
    </source>
</evidence>
<dbReference type="AlphaFoldDB" id="A0A9W2ZMG7"/>
<feature type="binding site" evidence="10">
    <location>
        <position position="120"/>
    </location>
    <ligand>
        <name>Fe cation</name>
        <dbReference type="ChEBI" id="CHEBI:24875"/>
        <note>catalytic</note>
    </ligand>
</feature>
<evidence type="ECO:0000313" key="12">
    <source>
        <dbReference type="Proteomes" id="UP001165740"/>
    </source>
</evidence>
<dbReference type="GO" id="GO:0008198">
    <property type="term" value="F:ferrous iron binding"/>
    <property type="evidence" value="ECO:0007669"/>
    <property type="project" value="TreeGrafter"/>
</dbReference>
<protein>
    <recommendedName>
        <fullName evidence="3 11">Cysteine dioxygenase</fullName>
        <ecNumber evidence="3 11">1.13.11.20</ecNumber>
    </recommendedName>
</protein>
<evidence type="ECO:0000256" key="8">
    <source>
        <dbReference type="ARBA" id="ARBA00023004"/>
    </source>
</evidence>
<evidence type="ECO:0000256" key="3">
    <source>
        <dbReference type="ARBA" id="ARBA00013133"/>
    </source>
</evidence>
<evidence type="ECO:0000256" key="1">
    <source>
        <dbReference type="ARBA" id="ARBA00004759"/>
    </source>
</evidence>
<evidence type="ECO:0000256" key="9">
    <source>
        <dbReference type="PIRSR" id="PIRSR610300-50"/>
    </source>
</evidence>
<dbReference type="GeneID" id="129924570"/>
<keyword evidence="8 10" id="KW-0408">Iron</keyword>
<gene>
    <name evidence="13" type="primary">LOC129924570</name>
</gene>
<comment type="cofactor">
    <cofactor evidence="11">
        <name>Fe cation</name>
        <dbReference type="ChEBI" id="CHEBI:24875"/>
    </cofactor>
    <text evidence="11">Binds 1 Fe cation per subunit.</text>
</comment>
<dbReference type="CDD" id="cd10548">
    <property type="entry name" value="cupin_CDO"/>
    <property type="match status" value="1"/>
</dbReference>
<feature type="binding site" evidence="10">
    <location>
        <position position="77"/>
    </location>
    <ligand>
        <name>Fe cation</name>
        <dbReference type="ChEBI" id="CHEBI:24875"/>
        <note>catalytic</note>
    </ligand>
</feature>
<feature type="cross-link" description="3'-(S-cysteinyl)-tyrosine (Cys-Tyr)" evidence="9">
    <location>
        <begin position="84"/>
        <end position="136"/>
    </location>
</feature>
<dbReference type="PANTHER" id="PTHR12918:SF1">
    <property type="entry name" value="CYSTEINE DIOXYGENASE TYPE 1"/>
    <property type="match status" value="1"/>
</dbReference>
<keyword evidence="5 9" id="KW-0883">Thioether bond</keyword>
<reference evidence="13" key="1">
    <citation type="submission" date="2025-08" db="UniProtKB">
        <authorList>
            <consortium name="RefSeq"/>
        </authorList>
    </citation>
    <scope>IDENTIFICATION</scope>
</reference>
<comment type="similarity">
    <text evidence="2 11">Belongs to the cysteine dioxygenase family.</text>
</comment>
<evidence type="ECO:0000256" key="2">
    <source>
        <dbReference type="ARBA" id="ARBA00006622"/>
    </source>
</evidence>
<dbReference type="OrthoDB" id="543511at2759"/>
<accession>A0A9W2ZMG7</accession>
<comment type="catalytic activity">
    <reaction evidence="11">
        <text>L-cysteine + O2 = 3-sulfino-L-alanine + H(+)</text>
        <dbReference type="Rhea" id="RHEA:20441"/>
        <dbReference type="ChEBI" id="CHEBI:15378"/>
        <dbReference type="ChEBI" id="CHEBI:15379"/>
        <dbReference type="ChEBI" id="CHEBI:35235"/>
        <dbReference type="ChEBI" id="CHEBI:61085"/>
        <dbReference type="EC" id="1.13.11.20"/>
    </reaction>
</comment>
<organism evidence="12 13">
    <name type="scientific">Biomphalaria glabrata</name>
    <name type="common">Bloodfluke planorb</name>
    <name type="synonym">Freshwater snail</name>
    <dbReference type="NCBI Taxonomy" id="6526"/>
    <lineage>
        <taxon>Eukaryota</taxon>
        <taxon>Metazoa</taxon>
        <taxon>Spiralia</taxon>
        <taxon>Lophotrochozoa</taxon>
        <taxon>Mollusca</taxon>
        <taxon>Gastropoda</taxon>
        <taxon>Heterobranchia</taxon>
        <taxon>Euthyneura</taxon>
        <taxon>Panpulmonata</taxon>
        <taxon>Hygrophila</taxon>
        <taxon>Lymnaeoidea</taxon>
        <taxon>Planorbidae</taxon>
        <taxon>Biomphalaria</taxon>
    </lineage>
</organism>
<sequence length="179" mass="20508">MARLQKLIWALNEKLREDPDADIGDLLTTSRIDFDDCVSYAYVRESIGCNRNLIYDEPDLFRLTLNVWRPAAQNGMHDHGQSKCYFKVLCGKLVEIHYHVADIKYREGQVRPLIDKSTCHHMLNNDDGFSVSLHVYIPPFDRHDVPGGAAIPVTPSFVSRYGFPVDRNSRLLRANVFMA</sequence>
<proteinExistence type="inferred from homology"/>
<dbReference type="InterPro" id="IPR010300">
    <property type="entry name" value="CDO_1"/>
</dbReference>
<dbReference type="GO" id="GO:0017172">
    <property type="term" value="F:cysteine dioxygenase activity"/>
    <property type="evidence" value="ECO:0007669"/>
    <property type="project" value="UniProtKB-UniRule"/>
</dbReference>
<evidence type="ECO:0000256" key="7">
    <source>
        <dbReference type="ARBA" id="ARBA00023002"/>
    </source>
</evidence>
<name>A0A9W2ZMG7_BIOGL</name>